<keyword evidence="2" id="KW-0805">Transcription regulation</keyword>
<evidence type="ECO:0000313" key="8">
    <source>
        <dbReference type="EMBL" id="MFD2615061.1"/>
    </source>
</evidence>
<dbReference type="Gene3D" id="1.10.1740.10">
    <property type="match status" value="1"/>
</dbReference>
<evidence type="ECO:0000256" key="1">
    <source>
        <dbReference type="ARBA" id="ARBA00010641"/>
    </source>
</evidence>
<dbReference type="InterPro" id="IPR013325">
    <property type="entry name" value="RNA_pol_sigma_r2"/>
</dbReference>
<keyword evidence="4" id="KW-0804">Transcription</keyword>
<proteinExistence type="inferred from homology"/>
<evidence type="ECO:0000259" key="6">
    <source>
        <dbReference type="Pfam" id="PF04542"/>
    </source>
</evidence>
<dbReference type="Pfam" id="PF08281">
    <property type="entry name" value="Sigma70_r4_2"/>
    <property type="match status" value="1"/>
</dbReference>
<dbReference type="InterPro" id="IPR007627">
    <property type="entry name" value="RNA_pol_sigma70_r2"/>
</dbReference>
<feature type="domain" description="RNA polymerase sigma-70 region 2" evidence="6">
    <location>
        <begin position="11"/>
        <end position="77"/>
    </location>
</feature>
<protein>
    <submittedName>
        <fullName evidence="8">RNA polymerase sigma factor</fullName>
    </submittedName>
</protein>
<evidence type="ECO:0000256" key="2">
    <source>
        <dbReference type="ARBA" id="ARBA00023015"/>
    </source>
</evidence>
<name>A0ABW5PJJ8_9BACL</name>
<dbReference type="PANTHER" id="PTHR43133">
    <property type="entry name" value="RNA POLYMERASE ECF-TYPE SIGMA FACTO"/>
    <property type="match status" value="1"/>
</dbReference>
<evidence type="ECO:0000313" key="9">
    <source>
        <dbReference type="Proteomes" id="UP001597541"/>
    </source>
</evidence>
<evidence type="ECO:0000256" key="4">
    <source>
        <dbReference type="ARBA" id="ARBA00023163"/>
    </source>
</evidence>
<comment type="similarity">
    <text evidence="1">Belongs to the sigma-70 factor family. ECF subfamily.</text>
</comment>
<dbReference type="Proteomes" id="UP001597541">
    <property type="component" value="Unassembled WGS sequence"/>
</dbReference>
<dbReference type="RefSeq" id="WP_377606569.1">
    <property type="nucleotide sequence ID" value="NZ_JBHUME010000015.1"/>
</dbReference>
<dbReference type="InterPro" id="IPR013324">
    <property type="entry name" value="RNA_pol_sigma_r3/r4-like"/>
</dbReference>
<dbReference type="SUPFAM" id="SSF88659">
    <property type="entry name" value="Sigma3 and sigma4 domains of RNA polymerase sigma factors"/>
    <property type="match status" value="1"/>
</dbReference>
<dbReference type="SUPFAM" id="SSF88946">
    <property type="entry name" value="Sigma2 domain of RNA polymerase sigma factors"/>
    <property type="match status" value="1"/>
</dbReference>
<comment type="caution">
    <text evidence="8">The sequence shown here is derived from an EMBL/GenBank/DDBJ whole genome shotgun (WGS) entry which is preliminary data.</text>
</comment>
<dbReference type="PANTHER" id="PTHR43133:SF51">
    <property type="entry name" value="RNA POLYMERASE SIGMA FACTOR"/>
    <property type="match status" value="1"/>
</dbReference>
<dbReference type="InterPro" id="IPR036388">
    <property type="entry name" value="WH-like_DNA-bd_sf"/>
</dbReference>
<reference evidence="9" key="1">
    <citation type="journal article" date="2019" name="Int. J. Syst. Evol. Microbiol.">
        <title>The Global Catalogue of Microorganisms (GCM) 10K type strain sequencing project: providing services to taxonomists for standard genome sequencing and annotation.</title>
        <authorList>
            <consortium name="The Broad Institute Genomics Platform"/>
            <consortium name="The Broad Institute Genome Sequencing Center for Infectious Disease"/>
            <person name="Wu L."/>
            <person name="Ma J."/>
        </authorList>
    </citation>
    <scope>NUCLEOTIDE SEQUENCE [LARGE SCALE GENOMIC DNA]</scope>
    <source>
        <strain evidence="9">KCTC 3950</strain>
    </source>
</reference>
<dbReference type="Gene3D" id="1.10.10.10">
    <property type="entry name" value="Winged helix-like DNA-binding domain superfamily/Winged helix DNA-binding domain"/>
    <property type="match status" value="1"/>
</dbReference>
<keyword evidence="9" id="KW-1185">Reference proteome</keyword>
<feature type="region of interest" description="Disordered" evidence="5">
    <location>
        <begin position="160"/>
        <end position="182"/>
    </location>
</feature>
<dbReference type="Pfam" id="PF04542">
    <property type="entry name" value="Sigma70_r2"/>
    <property type="match status" value="1"/>
</dbReference>
<evidence type="ECO:0000259" key="7">
    <source>
        <dbReference type="Pfam" id="PF08281"/>
    </source>
</evidence>
<dbReference type="EMBL" id="JBHUME010000015">
    <property type="protein sequence ID" value="MFD2615061.1"/>
    <property type="molecule type" value="Genomic_DNA"/>
</dbReference>
<dbReference type="InterPro" id="IPR039425">
    <property type="entry name" value="RNA_pol_sigma-70-like"/>
</dbReference>
<sequence>MQSDDLIQQWIELYYDRLTYIAYTYLHDRSAAEDSVQEALVKAYVSQRDLNDPSRPYPWLVRIVIHECLNRLRKQRRELPSEILPEQGGASTEDVYMTRSRNREVYSAVMSLQEKFRTPVLLYYFEELSVKEIAFALNMGQGAVKTRLLRGRAQLREKLEEGEHRDELGEPYSGGKTGLYPR</sequence>
<keyword evidence="3" id="KW-0731">Sigma factor</keyword>
<organism evidence="8 9">
    <name type="scientific">Paenibacillus gansuensis</name>
    <dbReference type="NCBI Taxonomy" id="306542"/>
    <lineage>
        <taxon>Bacteria</taxon>
        <taxon>Bacillati</taxon>
        <taxon>Bacillota</taxon>
        <taxon>Bacilli</taxon>
        <taxon>Bacillales</taxon>
        <taxon>Paenibacillaceae</taxon>
        <taxon>Paenibacillus</taxon>
    </lineage>
</organism>
<evidence type="ECO:0000256" key="3">
    <source>
        <dbReference type="ARBA" id="ARBA00023082"/>
    </source>
</evidence>
<accession>A0ABW5PJJ8</accession>
<evidence type="ECO:0000256" key="5">
    <source>
        <dbReference type="SAM" id="MobiDB-lite"/>
    </source>
</evidence>
<dbReference type="InterPro" id="IPR014284">
    <property type="entry name" value="RNA_pol_sigma-70_dom"/>
</dbReference>
<dbReference type="CDD" id="cd06171">
    <property type="entry name" value="Sigma70_r4"/>
    <property type="match status" value="1"/>
</dbReference>
<dbReference type="InterPro" id="IPR013249">
    <property type="entry name" value="RNA_pol_sigma70_r4_t2"/>
</dbReference>
<dbReference type="NCBIfam" id="TIGR02937">
    <property type="entry name" value="sigma70-ECF"/>
    <property type="match status" value="1"/>
</dbReference>
<feature type="domain" description="RNA polymerase sigma factor 70 region 4 type 2" evidence="7">
    <location>
        <begin position="103"/>
        <end position="155"/>
    </location>
</feature>
<gene>
    <name evidence="8" type="ORF">ACFSUF_21825</name>
</gene>